<organism evidence="1 2">
    <name type="scientific">Solanum commersonii</name>
    <name type="common">Commerson's wild potato</name>
    <name type="synonym">Commerson's nightshade</name>
    <dbReference type="NCBI Taxonomy" id="4109"/>
    <lineage>
        <taxon>Eukaryota</taxon>
        <taxon>Viridiplantae</taxon>
        <taxon>Streptophyta</taxon>
        <taxon>Embryophyta</taxon>
        <taxon>Tracheophyta</taxon>
        <taxon>Spermatophyta</taxon>
        <taxon>Magnoliopsida</taxon>
        <taxon>eudicotyledons</taxon>
        <taxon>Gunneridae</taxon>
        <taxon>Pentapetalae</taxon>
        <taxon>asterids</taxon>
        <taxon>lamiids</taxon>
        <taxon>Solanales</taxon>
        <taxon>Solanaceae</taxon>
        <taxon>Solanoideae</taxon>
        <taxon>Solaneae</taxon>
        <taxon>Solanum</taxon>
    </lineage>
</organism>
<feature type="non-terminal residue" evidence="1">
    <location>
        <position position="1"/>
    </location>
</feature>
<comment type="caution">
    <text evidence="1">The sequence shown here is derived from an EMBL/GenBank/DDBJ whole genome shotgun (WGS) entry which is preliminary data.</text>
</comment>
<name>A0A9J5W8N1_SOLCO</name>
<keyword evidence="2" id="KW-1185">Reference proteome</keyword>
<accession>A0A9J5W8N1</accession>
<protein>
    <submittedName>
        <fullName evidence="1">Uncharacterized protein</fullName>
    </submittedName>
</protein>
<proteinExistence type="predicted"/>
<gene>
    <name evidence="1" type="ORF">H5410_061671</name>
</gene>
<sequence>TQRTGTKGDLQADRRLTNWVRRSSGLHFFVLFNRLVPSCQDPSAKLVGIPNTFGDPPFGQFHHLPALALSFSHFESLGYMVLLRGTVRRHADCSISSPT</sequence>
<reference evidence="1 2" key="1">
    <citation type="submission" date="2020-09" db="EMBL/GenBank/DDBJ databases">
        <title>De no assembly of potato wild relative species, Solanum commersonii.</title>
        <authorList>
            <person name="Cho K."/>
        </authorList>
    </citation>
    <scope>NUCLEOTIDE SEQUENCE [LARGE SCALE GENOMIC DNA]</scope>
    <source>
        <strain evidence="1">LZ3.2</strain>
        <tissue evidence="1">Leaf</tissue>
    </source>
</reference>
<dbReference type="AlphaFoldDB" id="A0A9J5W8N1"/>
<dbReference type="Proteomes" id="UP000824120">
    <property type="component" value="Chromosome 12"/>
</dbReference>
<evidence type="ECO:0000313" key="1">
    <source>
        <dbReference type="EMBL" id="KAG5571905.1"/>
    </source>
</evidence>
<evidence type="ECO:0000313" key="2">
    <source>
        <dbReference type="Proteomes" id="UP000824120"/>
    </source>
</evidence>
<dbReference type="EMBL" id="JACXVP010000012">
    <property type="protein sequence ID" value="KAG5571905.1"/>
    <property type="molecule type" value="Genomic_DNA"/>
</dbReference>